<gene>
    <name evidence="13" type="ORF">DAPPUDRAFT_311674</name>
</gene>
<dbReference type="InterPro" id="IPR003097">
    <property type="entry name" value="CysJ-like_FAD-binding"/>
</dbReference>
<dbReference type="EC" id="1.18.1.-" evidence="10"/>
<feature type="domain" description="FAD-binding FR-type" evidence="12">
    <location>
        <begin position="204"/>
        <end position="445"/>
    </location>
</feature>
<dbReference type="GO" id="GO:0016226">
    <property type="term" value="P:iron-sulfur cluster assembly"/>
    <property type="evidence" value="ECO:0007669"/>
    <property type="project" value="UniProtKB-UniRule"/>
</dbReference>
<dbReference type="PRINTS" id="PR00371">
    <property type="entry name" value="FPNCR"/>
</dbReference>
<keyword evidence="4 10" id="KW-0963">Cytoplasm</keyword>
<dbReference type="eggNOG" id="KOG1159">
    <property type="taxonomic scope" value="Eukaryota"/>
</dbReference>
<evidence type="ECO:0000256" key="8">
    <source>
        <dbReference type="ARBA" id="ARBA00022857"/>
    </source>
</evidence>
<dbReference type="InterPro" id="IPR017938">
    <property type="entry name" value="Riboflavin_synthase-like_b-brl"/>
</dbReference>
<feature type="binding site" evidence="10">
    <location>
        <position position="607"/>
    </location>
    <ligand>
        <name>FAD</name>
        <dbReference type="ChEBI" id="CHEBI:57692"/>
    </ligand>
</feature>
<dbReference type="SUPFAM" id="SSF52343">
    <property type="entry name" value="Ferredoxin reductase-like, C-terminal NADP-linked domain"/>
    <property type="match status" value="1"/>
</dbReference>
<dbReference type="Gene3D" id="3.40.50.360">
    <property type="match status" value="1"/>
</dbReference>
<dbReference type="Proteomes" id="UP000000305">
    <property type="component" value="Unassembled WGS sequence"/>
</dbReference>
<dbReference type="GO" id="GO:0016651">
    <property type="term" value="F:oxidoreductase activity, acting on NAD(P)H"/>
    <property type="evidence" value="ECO:0007669"/>
    <property type="project" value="UniProtKB-UniRule"/>
</dbReference>
<feature type="binding site" evidence="10">
    <location>
        <begin position="418"/>
        <end position="421"/>
    </location>
    <ligand>
        <name>FAD</name>
        <dbReference type="ChEBI" id="CHEBI:57692"/>
    </ligand>
</feature>
<evidence type="ECO:0000256" key="1">
    <source>
        <dbReference type="ARBA" id="ARBA00001917"/>
    </source>
</evidence>
<evidence type="ECO:0000256" key="4">
    <source>
        <dbReference type="ARBA" id="ARBA00022490"/>
    </source>
</evidence>
<dbReference type="Gene3D" id="2.40.30.10">
    <property type="entry name" value="Translation factors"/>
    <property type="match status" value="1"/>
</dbReference>
<dbReference type="GO" id="GO:0005829">
    <property type="term" value="C:cytosol"/>
    <property type="evidence" value="ECO:0000318"/>
    <property type="project" value="GO_Central"/>
</dbReference>
<dbReference type="FunFam" id="3.40.50.360:FF:000015">
    <property type="entry name" value="NADPH-dependent diflavin oxidoreductase 1"/>
    <property type="match status" value="1"/>
</dbReference>
<dbReference type="InterPro" id="IPR039261">
    <property type="entry name" value="FNR_nucleotide-bd"/>
</dbReference>
<dbReference type="InterPro" id="IPR001709">
    <property type="entry name" value="Flavoprot_Pyr_Nucl_cyt_Rdtase"/>
</dbReference>
<proteinExistence type="inferred from homology"/>
<feature type="binding site" evidence="10">
    <location>
        <position position="134"/>
    </location>
    <ligand>
        <name>FMN</name>
        <dbReference type="ChEBI" id="CHEBI:58210"/>
    </ligand>
</feature>
<dbReference type="SUPFAM" id="SSF63380">
    <property type="entry name" value="Riboflavin synthase domain-like"/>
    <property type="match status" value="1"/>
</dbReference>
<dbReference type="InterPro" id="IPR001433">
    <property type="entry name" value="OxRdtase_FAD/NAD-bd"/>
</dbReference>
<comment type="cofactor">
    <cofactor evidence="2 10">
        <name>FAD</name>
        <dbReference type="ChEBI" id="CHEBI:57692"/>
    </cofactor>
</comment>
<keyword evidence="8 10" id="KW-0521">NADP</keyword>
<dbReference type="Pfam" id="PF00258">
    <property type="entry name" value="Flavodoxin_1"/>
    <property type="match status" value="1"/>
</dbReference>
<dbReference type="PROSITE" id="PS50902">
    <property type="entry name" value="FLAVODOXIN_LIKE"/>
    <property type="match status" value="1"/>
</dbReference>
<dbReference type="OMA" id="DIMSIPR"/>
<keyword evidence="5 10" id="KW-0285">Flavoprotein</keyword>
<dbReference type="PRINTS" id="PR00369">
    <property type="entry name" value="FLAVODOXIN"/>
</dbReference>
<evidence type="ECO:0000256" key="2">
    <source>
        <dbReference type="ARBA" id="ARBA00001974"/>
    </source>
</evidence>
<dbReference type="GO" id="GO:0016491">
    <property type="term" value="F:oxidoreductase activity"/>
    <property type="evidence" value="ECO:0000318"/>
    <property type="project" value="GO_Central"/>
</dbReference>
<evidence type="ECO:0000259" key="12">
    <source>
        <dbReference type="PROSITE" id="PS51384"/>
    </source>
</evidence>
<keyword evidence="6 10" id="KW-0288">FMN</keyword>
<dbReference type="PANTHER" id="PTHR19384:SF10">
    <property type="entry name" value="NADPH-DEPENDENT DIFLAVIN OXIDOREDUCTASE 1"/>
    <property type="match status" value="1"/>
</dbReference>
<comment type="function">
    <text evidence="10">NADPH-dependent reductase which is a central component of the cytosolic iron-sulfur (Fe-S) protein assembly (CIA) machinery. Transfers electrons from NADPH via its FAD and FMN prosthetic groups to the [2Fe-2S] cluster of the anamorsin/DRE2 homolog, another key component of the CIA machinery. In turn, this reduced cluster provides electrons for assembly of cytosolic iron-sulfur cluster proteins.</text>
</comment>
<sequence>MMIFERNLLVLYGSQTGTAQDLAERIGREALRFRFNVKVLEMDDFEVQLLPDQYIVIFVCSTTGQGEEPDNMKKFWRFLLRRDLPQNSLLAMNFGVLGLGDSSYQKFNFAAKKLHKRLLQLGAKPILDPALGDDQHDMGLDAAINPWLENLWPMILQMFPLPEGIQPLSPDFLPPAKYSVTKIDSVTSTAHQSPTSHPPYYSAKNPYNVEVSQNVRVTSAEHFQDVRLITFDLNDSGITYSPGDVVLVQPTNSDDKVDMLFQVFPQLAKHQRLSLSSNKVETKLPPDWILPAAGFTTEECARRYWDFLSIPRKSFFELLARFSSDEMEREKLLEFVSAEGQQELFNYCNRPRRTMLEVLHDFYKSAAQVPVEYLFDLIPAIKPRAFSIASSAKTNPKQLQILVAVVQYKTKLSEPRRGLCSTWLSKLVPGVRIPLWVRSGTLRFPTDPATPVIMIGPGTGCSPFRSYINDQRCCETTGSERDLYLYFGCRNRTHDFFFSDEWLSLEQQGRLHLSCAFSRDQPDKIYVQHRMDEQRLLLRRLLIHQRAWVFVAGNAKQMPDQVTQALRMALMIDDDDGASNNDAWTLDKANHYITEMIKQSRLQLETWS</sequence>
<dbReference type="HAMAP" id="MF_03178">
    <property type="entry name" value="NDOR1"/>
    <property type="match status" value="1"/>
</dbReference>
<dbReference type="STRING" id="6669.E9FXK4"/>
<dbReference type="FunCoup" id="E9FXK4">
    <property type="interactions" value="1452"/>
</dbReference>
<dbReference type="GO" id="GO:0005634">
    <property type="term" value="C:nucleus"/>
    <property type="evidence" value="ECO:0007669"/>
    <property type="project" value="UniProtKB-ARBA"/>
</dbReference>
<feature type="binding site" evidence="10">
    <location>
        <position position="459"/>
    </location>
    <ligand>
        <name>NADP(+)</name>
        <dbReference type="ChEBI" id="CHEBI:58349"/>
    </ligand>
</feature>
<dbReference type="HOGENOM" id="CLU_001570_17_6_1"/>
<dbReference type="FunFam" id="3.40.50.80:FF:000032">
    <property type="entry name" value="NADPH-dependent diflavin oxidoreductase 1"/>
    <property type="match status" value="1"/>
</dbReference>
<feature type="binding site" evidence="10">
    <location>
        <position position="352"/>
    </location>
    <ligand>
        <name>FAD</name>
        <dbReference type="ChEBI" id="CHEBI:57692"/>
    </ligand>
</feature>
<comment type="similarity">
    <text evidence="10">In the N-terminal section; belongs to the flavodoxin family.</text>
</comment>
<keyword evidence="9 10" id="KW-0560">Oxidoreductase</keyword>
<name>E9FXK4_DAPPU</name>
<dbReference type="Gene3D" id="3.40.50.80">
    <property type="entry name" value="Nucleotide-binding domain of ferredoxin-NADP reductase (FNR) module"/>
    <property type="match status" value="1"/>
</dbReference>
<comment type="cofactor">
    <cofactor evidence="1 10">
        <name>FMN</name>
        <dbReference type="ChEBI" id="CHEBI:58210"/>
    </cofactor>
</comment>
<dbReference type="PANTHER" id="PTHR19384">
    <property type="entry name" value="NITRIC OXIDE SYNTHASE-RELATED"/>
    <property type="match status" value="1"/>
</dbReference>
<dbReference type="PhylomeDB" id="E9FXK4"/>
<dbReference type="Pfam" id="PF00175">
    <property type="entry name" value="NAD_binding_1"/>
    <property type="match status" value="1"/>
</dbReference>
<feature type="binding site" evidence="10">
    <location>
        <begin position="384"/>
        <end position="387"/>
    </location>
    <ligand>
        <name>FAD</name>
        <dbReference type="ChEBI" id="CHEBI:57692"/>
    </ligand>
</feature>
<reference evidence="13 14" key="1">
    <citation type="journal article" date="2011" name="Science">
        <title>The ecoresponsive genome of Daphnia pulex.</title>
        <authorList>
            <person name="Colbourne J.K."/>
            <person name="Pfrender M.E."/>
            <person name="Gilbert D."/>
            <person name="Thomas W.K."/>
            <person name="Tucker A."/>
            <person name="Oakley T.H."/>
            <person name="Tokishita S."/>
            <person name="Aerts A."/>
            <person name="Arnold G.J."/>
            <person name="Basu M.K."/>
            <person name="Bauer D.J."/>
            <person name="Caceres C.E."/>
            <person name="Carmel L."/>
            <person name="Casola C."/>
            <person name="Choi J.H."/>
            <person name="Detter J.C."/>
            <person name="Dong Q."/>
            <person name="Dusheyko S."/>
            <person name="Eads B.D."/>
            <person name="Frohlich T."/>
            <person name="Geiler-Samerotte K.A."/>
            <person name="Gerlach D."/>
            <person name="Hatcher P."/>
            <person name="Jogdeo S."/>
            <person name="Krijgsveld J."/>
            <person name="Kriventseva E.V."/>
            <person name="Kultz D."/>
            <person name="Laforsch C."/>
            <person name="Lindquist E."/>
            <person name="Lopez J."/>
            <person name="Manak J.R."/>
            <person name="Muller J."/>
            <person name="Pangilinan J."/>
            <person name="Patwardhan R.P."/>
            <person name="Pitluck S."/>
            <person name="Pritham E.J."/>
            <person name="Rechtsteiner A."/>
            <person name="Rho M."/>
            <person name="Rogozin I.B."/>
            <person name="Sakarya O."/>
            <person name="Salamov A."/>
            <person name="Schaack S."/>
            <person name="Shapiro H."/>
            <person name="Shiga Y."/>
            <person name="Skalitzky C."/>
            <person name="Smith Z."/>
            <person name="Souvorov A."/>
            <person name="Sung W."/>
            <person name="Tang Z."/>
            <person name="Tsuchiya D."/>
            <person name="Tu H."/>
            <person name="Vos H."/>
            <person name="Wang M."/>
            <person name="Wolf Y.I."/>
            <person name="Yamagata H."/>
            <person name="Yamada T."/>
            <person name="Ye Y."/>
            <person name="Shaw J.R."/>
            <person name="Andrews J."/>
            <person name="Crease T.J."/>
            <person name="Tang H."/>
            <person name="Lucas S.M."/>
            <person name="Robertson H.M."/>
            <person name="Bork P."/>
            <person name="Koonin E.V."/>
            <person name="Zdobnov E.M."/>
            <person name="Grigoriev I.V."/>
            <person name="Lynch M."/>
            <person name="Boore J.L."/>
        </authorList>
    </citation>
    <scope>NUCLEOTIDE SEQUENCE [LARGE SCALE GENOMIC DNA]</scope>
</reference>
<dbReference type="GO" id="GO:0010181">
    <property type="term" value="F:FMN binding"/>
    <property type="evidence" value="ECO:0000318"/>
    <property type="project" value="GO_Central"/>
</dbReference>
<organism evidence="13 14">
    <name type="scientific">Daphnia pulex</name>
    <name type="common">Water flea</name>
    <dbReference type="NCBI Taxonomy" id="6669"/>
    <lineage>
        <taxon>Eukaryota</taxon>
        <taxon>Metazoa</taxon>
        <taxon>Ecdysozoa</taxon>
        <taxon>Arthropoda</taxon>
        <taxon>Crustacea</taxon>
        <taxon>Branchiopoda</taxon>
        <taxon>Diplostraca</taxon>
        <taxon>Cladocera</taxon>
        <taxon>Anomopoda</taxon>
        <taxon>Daphniidae</taxon>
        <taxon>Daphnia</taxon>
    </lineage>
</organism>
<comment type="similarity">
    <text evidence="10">Belongs to the NADPH-dependent diflavin oxidoreductase NDOR1 family.</text>
</comment>
<dbReference type="Gene3D" id="1.20.990.10">
    <property type="entry name" value="NADPH-cytochrome p450 Reductase, Chain A, domain 3"/>
    <property type="match status" value="1"/>
</dbReference>
<dbReference type="InterPro" id="IPR028879">
    <property type="entry name" value="NDOR1"/>
</dbReference>
<keyword evidence="7 10" id="KW-0274">FAD</keyword>
<dbReference type="OrthoDB" id="1856718at2759"/>
<dbReference type="InterPro" id="IPR008254">
    <property type="entry name" value="Flavodoxin/NO_synth"/>
</dbReference>
<dbReference type="InParanoid" id="E9FXK4"/>
<dbReference type="InterPro" id="IPR023173">
    <property type="entry name" value="NADPH_Cyt_P450_Rdtase_alpha"/>
</dbReference>
<evidence type="ECO:0000256" key="10">
    <source>
        <dbReference type="HAMAP-Rule" id="MF_03178"/>
    </source>
</evidence>
<evidence type="ECO:0000256" key="6">
    <source>
        <dbReference type="ARBA" id="ARBA00022643"/>
    </source>
</evidence>
<feature type="binding site" evidence="10">
    <location>
        <begin position="61"/>
        <end position="64"/>
    </location>
    <ligand>
        <name>FMN</name>
        <dbReference type="ChEBI" id="CHEBI:58210"/>
    </ligand>
</feature>
<feature type="binding site" evidence="10">
    <location>
        <begin position="524"/>
        <end position="528"/>
    </location>
    <ligand>
        <name>NADP(+)</name>
        <dbReference type="ChEBI" id="CHEBI:58349"/>
    </ligand>
</feature>
<dbReference type="GO" id="GO:0050661">
    <property type="term" value="F:NADP binding"/>
    <property type="evidence" value="ECO:0007669"/>
    <property type="project" value="UniProtKB-UniRule"/>
</dbReference>
<feature type="binding site" evidence="10">
    <location>
        <begin position="99"/>
        <end position="108"/>
    </location>
    <ligand>
        <name>FMN</name>
        <dbReference type="ChEBI" id="CHEBI:58210"/>
    </ligand>
</feature>
<protein>
    <recommendedName>
        <fullName evidence="10">NADPH-dependent diflavin oxidoreductase 1</fullName>
        <ecNumber evidence="10">1.18.1.-</ecNumber>
    </recommendedName>
    <alternativeName>
        <fullName evidence="10">NADPH-dependent FMN and FAD-containing oxidoreductase</fullName>
    </alternativeName>
</protein>
<feature type="domain" description="Flavodoxin-like" evidence="11">
    <location>
        <begin position="8"/>
        <end position="152"/>
    </location>
</feature>
<evidence type="ECO:0000313" key="13">
    <source>
        <dbReference type="EMBL" id="EFX88097.1"/>
    </source>
</evidence>
<dbReference type="InterPro" id="IPR001094">
    <property type="entry name" value="Flavdoxin-like"/>
</dbReference>
<keyword evidence="14" id="KW-1185">Reference proteome</keyword>
<dbReference type="PROSITE" id="PS51384">
    <property type="entry name" value="FAD_FR"/>
    <property type="match status" value="1"/>
</dbReference>
<evidence type="ECO:0000256" key="7">
    <source>
        <dbReference type="ARBA" id="ARBA00022827"/>
    </source>
</evidence>
<dbReference type="InterPro" id="IPR029039">
    <property type="entry name" value="Flavoprotein-like_sf"/>
</dbReference>
<dbReference type="EMBL" id="GL732526">
    <property type="protein sequence ID" value="EFX88097.1"/>
    <property type="molecule type" value="Genomic_DNA"/>
</dbReference>
<evidence type="ECO:0000256" key="5">
    <source>
        <dbReference type="ARBA" id="ARBA00022630"/>
    </source>
</evidence>
<dbReference type="KEGG" id="dpx:DAPPUDRAFT_311674"/>
<evidence type="ECO:0000256" key="9">
    <source>
        <dbReference type="ARBA" id="ARBA00023002"/>
    </source>
</evidence>
<dbReference type="GO" id="GO:0050660">
    <property type="term" value="F:flavin adenine dinucleotide binding"/>
    <property type="evidence" value="ECO:0000318"/>
    <property type="project" value="GO_Central"/>
</dbReference>
<comment type="subcellular location">
    <subcellularLocation>
        <location evidence="3 10">Cytoplasm</location>
    </subcellularLocation>
</comment>
<dbReference type="InterPro" id="IPR017927">
    <property type="entry name" value="FAD-bd_FR_type"/>
</dbReference>
<comment type="similarity">
    <text evidence="10">In the C-terminal section; belongs to the flavoprotein pyridine nucleotide cytochrome reductase family.</text>
</comment>
<accession>E9FXK4</accession>
<evidence type="ECO:0000259" key="11">
    <source>
        <dbReference type="PROSITE" id="PS50902"/>
    </source>
</evidence>
<feature type="binding site" evidence="10">
    <location>
        <begin position="518"/>
        <end position="519"/>
    </location>
    <ligand>
        <name>NADP(+)</name>
        <dbReference type="ChEBI" id="CHEBI:58349"/>
    </ligand>
</feature>
<dbReference type="GO" id="GO:0160246">
    <property type="term" value="F:NADPH-iron-sulfur [2Fe-2S] protein oxidoreductase activity"/>
    <property type="evidence" value="ECO:0007669"/>
    <property type="project" value="InterPro"/>
</dbReference>
<feature type="binding site" evidence="10">
    <location>
        <begin position="14"/>
        <end position="19"/>
    </location>
    <ligand>
        <name>FMN</name>
        <dbReference type="ChEBI" id="CHEBI:58210"/>
    </ligand>
</feature>
<evidence type="ECO:0000256" key="3">
    <source>
        <dbReference type="ARBA" id="ARBA00004496"/>
    </source>
</evidence>
<comment type="catalytic activity">
    <reaction evidence="10">
        <text>2 oxidized [2Fe-2S]-[protein] + NADPH = 2 reduced [2Fe-2S]-[protein] + NADP(+) + H(+)</text>
        <dbReference type="Rhea" id="RHEA:67716"/>
        <dbReference type="Rhea" id="RHEA-COMP:17327"/>
        <dbReference type="Rhea" id="RHEA-COMP:17328"/>
        <dbReference type="ChEBI" id="CHEBI:15378"/>
        <dbReference type="ChEBI" id="CHEBI:33737"/>
        <dbReference type="ChEBI" id="CHEBI:33738"/>
        <dbReference type="ChEBI" id="CHEBI:57783"/>
        <dbReference type="ChEBI" id="CHEBI:58349"/>
    </reaction>
</comment>
<dbReference type="Pfam" id="PF00667">
    <property type="entry name" value="FAD_binding_1"/>
    <property type="match status" value="1"/>
</dbReference>
<comment type="caution">
    <text evidence="10">Lacks conserved residue(s) required for the propagation of feature annotation.</text>
</comment>
<dbReference type="AlphaFoldDB" id="E9FXK4"/>
<evidence type="ECO:0000313" key="14">
    <source>
        <dbReference type="Proteomes" id="UP000000305"/>
    </source>
</evidence>
<dbReference type="SUPFAM" id="SSF52218">
    <property type="entry name" value="Flavoproteins"/>
    <property type="match status" value="1"/>
</dbReference>
<dbReference type="FunFam" id="1.20.990.10:FF:000013">
    <property type="entry name" value="NADPH-dependent diflavin oxidoreductase 1"/>
    <property type="match status" value="1"/>
</dbReference>